<dbReference type="SUPFAM" id="SSF52540">
    <property type="entry name" value="P-loop containing nucleoside triphosphate hydrolases"/>
    <property type="match status" value="1"/>
</dbReference>
<dbReference type="InterPro" id="IPR050678">
    <property type="entry name" value="DNA_Partitioning_ATPase"/>
</dbReference>
<sequence length="281" mass="32318">MNAPVISFINMKGGVGKTTLCISIGEYLANYKDKKVLIIDIDPQFNATQSFMGKHDKISEYLSLVKQRKTIKRIFEVNASIYDEDAVLKKEDVIYSVYPNLDIIPGDINIMFEHNTVDTIRLIRIRNFIEDNKLRDIYDYIFIDCPPTISMYTEASIMASTHYIMPMRIDQYSVLGSNNLLSIVSKLARDQRLTIKPLGVIYTDTAPKRLTKKTRAIKTAIETEKGIRDLYFFKNHFSKVRDLQVGQQLNFASAYSQSKEIIDRICTELEAKLKEVDDESE</sequence>
<dbReference type="PANTHER" id="PTHR13696">
    <property type="entry name" value="P-LOOP CONTAINING NUCLEOSIDE TRIPHOSPHATE HYDROLASE"/>
    <property type="match status" value="1"/>
</dbReference>
<feature type="domain" description="AAA" evidence="1">
    <location>
        <begin position="5"/>
        <end position="191"/>
    </location>
</feature>
<dbReference type="CDD" id="cd02042">
    <property type="entry name" value="ParAB_family"/>
    <property type="match status" value="1"/>
</dbReference>
<evidence type="ECO:0000259" key="1">
    <source>
        <dbReference type="Pfam" id="PF13614"/>
    </source>
</evidence>
<proteinExistence type="predicted"/>
<dbReference type="EMBL" id="UGTW01000001">
    <property type="protein sequence ID" value="SUC17389.1"/>
    <property type="molecule type" value="Genomic_DNA"/>
</dbReference>
<dbReference type="InterPro" id="IPR027417">
    <property type="entry name" value="P-loop_NTPase"/>
</dbReference>
<dbReference type="RefSeq" id="WP_115370819.1">
    <property type="nucleotide sequence ID" value="NZ_UGTW01000001.1"/>
</dbReference>
<gene>
    <name evidence="2" type="primary">EP0005_1</name>
    <name evidence="2" type="ORF">NCTC10376_03332</name>
</gene>
<protein>
    <submittedName>
        <fullName evidence="2">Phage replication protein</fullName>
    </submittedName>
</protein>
<dbReference type="Proteomes" id="UP000254331">
    <property type="component" value="Unassembled WGS sequence"/>
</dbReference>
<dbReference type="Gene3D" id="3.40.50.300">
    <property type="entry name" value="P-loop containing nucleotide triphosphate hydrolases"/>
    <property type="match status" value="1"/>
</dbReference>
<reference evidence="2 3" key="1">
    <citation type="submission" date="2018-06" db="EMBL/GenBank/DDBJ databases">
        <authorList>
            <consortium name="Pathogen Informatics"/>
            <person name="Doyle S."/>
        </authorList>
    </citation>
    <scope>NUCLEOTIDE SEQUENCE [LARGE SCALE GENOMIC DNA]</scope>
    <source>
        <strain evidence="2 3">NCTC10376</strain>
    </source>
</reference>
<accession>A0A379FCQ0</accession>
<dbReference type="InterPro" id="IPR025669">
    <property type="entry name" value="AAA_dom"/>
</dbReference>
<evidence type="ECO:0000313" key="2">
    <source>
        <dbReference type="EMBL" id="SUC17389.1"/>
    </source>
</evidence>
<dbReference type="AlphaFoldDB" id="A0A379FCQ0"/>
<dbReference type="Pfam" id="PF13614">
    <property type="entry name" value="AAA_31"/>
    <property type="match status" value="1"/>
</dbReference>
<organism evidence="2 3">
    <name type="scientific">Proteus vulgaris</name>
    <dbReference type="NCBI Taxonomy" id="585"/>
    <lineage>
        <taxon>Bacteria</taxon>
        <taxon>Pseudomonadati</taxon>
        <taxon>Pseudomonadota</taxon>
        <taxon>Gammaproteobacteria</taxon>
        <taxon>Enterobacterales</taxon>
        <taxon>Morganellaceae</taxon>
        <taxon>Proteus</taxon>
    </lineage>
</organism>
<dbReference type="PANTHER" id="PTHR13696:SF52">
    <property type="entry name" value="PARA FAMILY PROTEIN CT_582"/>
    <property type="match status" value="1"/>
</dbReference>
<evidence type="ECO:0000313" key="3">
    <source>
        <dbReference type="Proteomes" id="UP000254331"/>
    </source>
</evidence>
<name>A0A379FCQ0_PROVU</name>